<dbReference type="AlphaFoldDB" id="A0A0J8RME0"/>
<evidence type="ECO:0000313" key="2">
    <source>
        <dbReference type="EMBL" id="KMU86265.1"/>
    </source>
</evidence>
<evidence type="ECO:0000256" key="1">
    <source>
        <dbReference type="SAM" id="SignalP"/>
    </source>
</evidence>
<evidence type="ECO:0000313" key="3">
    <source>
        <dbReference type="Proteomes" id="UP000054563"/>
    </source>
</evidence>
<dbReference type="VEuPathDB" id="FungiDB:CIHG_04052"/>
<proteinExistence type="predicted"/>
<evidence type="ECO:0008006" key="4">
    <source>
        <dbReference type="Google" id="ProtNLM"/>
    </source>
</evidence>
<feature type="chain" id="PRO_5005308071" description="Secreted protein" evidence="1">
    <location>
        <begin position="27"/>
        <end position="145"/>
    </location>
</feature>
<protein>
    <recommendedName>
        <fullName evidence="4">Secreted protein</fullName>
    </recommendedName>
</protein>
<dbReference type="Proteomes" id="UP000054563">
    <property type="component" value="Unassembled WGS sequence"/>
</dbReference>
<dbReference type="EMBL" id="DS016992">
    <property type="protein sequence ID" value="KMU86265.1"/>
    <property type="molecule type" value="Genomic_DNA"/>
</dbReference>
<organism evidence="2 3">
    <name type="scientific">Coccidioides immitis H538.4</name>
    <dbReference type="NCBI Taxonomy" id="396776"/>
    <lineage>
        <taxon>Eukaryota</taxon>
        <taxon>Fungi</taxon>
        <taxon>Dikarya</taxon>
        <taxon>Ascomycota</taxon>
        <taxon>Pezizomycotina</taxon>
        <taxon>Eurotiomycetes</taxon>
        <taxon>Eurotiomycetidae</taxon>
        <taxon>Onygenales</taxon>
        <taxon>Onygenaceae</taxon>
        <taxon>Coccidioides</taxon>
    </lineage>
</organism>
<gene>
    <name evidence="2" type="ORF">CIHG_04052</name>
</gene>
<keyword evidence="1" id="KW-0732">Signal</keyword>
<accession>A0A0J8RME0</accession>
<feature type="signal peptide" evidence="1">
    <location>
        <begin position="1"/>
        <end position="26"/>
    </location>
</feature>
<name>A0A0J8RME0_COCIT</name>
<reference evidence="3" key="1">
    <citation type="journal article" date="2010" name="Genome Res.">
        <title>Population genomic sequencing of Coccidioides fungi reveals recent hybridization and transposon control.</title>
        <authorList>
            <person name="Neafsey D.E."/>
            <person name="Barker B.M."/>
            <person name="Sharpton T.J."/>
            <person name="Stajich J.E."/>
            <person name="Park D.J."/>
            <person name="Whiston E."/>
            <person name="Hung C.-Y."/>
            <person name="McMahan C."/>
            <person name="White J."/>
            <person name="Sykes S."/>
            <person name="Heiman D."/>
            <person name="Young S."/>
            <person name="Zeng Q."/>
            <person name="Abouelleil A."/>
            <person name="Aftuck L."/>
            <person name="Bessette D."/>
            <person name="Brown A."/>
            <person name="FitzGerald M."/>
            <person name="Lui A."/>
            <person name="Macdonald J.P."/>
            <person name="Priest M."/>
            <person name="Orbach M.J."/>
            <person name="Galgiani J.N."/>
            <person name="Kirkland T.N."/>
            <person name="Cole G.T."/>
            <person name="Birren B.W."/>
            <person name="Henn M.R."/>
            <person name="Taylor J.W."/>
            <person name="Rounsley S.D."/>
        </authorList>
    </citation>
    <scope>NUCLEOTIDE SEQUENCE [LARGE SCALE GENOMIC DNA]</scope>
    <source>
        <strain evidence="3">H538.4</strain>
    </source>
</reference>
<sequence length="145" mass="16068">MAPQRGQPWHFRFGLHLACCVACSIGEPSQHLKTFRSYRPGQILVDASRCPVGRGPSSTYRGLAAPESWKQLGWVLETAGPRYSSYSRRDSAWRLIYMSNPAHSGCCNRSCMGDGLELCGLLRQERDASPGAGDIKQHVKRSDSQ</sequence>